<dbReference type="EMBL" id="MU005769">
    <property type="protein sequence ID" value="KAF2710312.1"/>
    <property type="molecule type" value="Genomic_DNA"/>
</dbReference>
<gene>
    <name evidence="2" type="ORF">K504DRAFT_501577</name>
</gene>
<dbReference type="AlphaFoldDB" id="A0A6G1KCW1"/>
<evidence type="ECO:0000313" key="3">
    <source>
        <dbReference type="Proteomes" id="UP000799428"/>
    </source>
</evidence>
<organism evidence="2 3">
    <name type="scientific">Pleomassaria siparia CBS 279.74</name>
    <dbReference type="NCBI Taxonomy" id="1314801"/>
    <lineage>
        <taxon>Eukaryota</taxon>
        <taxon>Fungi</taxon>
        <taxon>Dikarya</taxon>
        <taxon>Ascomycota</taxon>
        <taxon>Pezizomycotina</taxon>
        <taxon>Dothideomycetes</taxon>
        <taxon>Pleosporomycetidae</taxon>
        <taxon>Pleosporales</taxon>
        <taxon>Pleomassariaceae</taxon>
        <taxon>Pleomassaria</taxon>
    </lineage>
</organism>
<evidence type="ECO:0000256" key="1">
    <source>
        <dbReference type="SAM" id="MobiDB-lite"/>
    </source>
</evidence>
<reference evidence="2" key="1">
    <citation type="journal article" date="2020" name="Stud. Mycol.">
        <title>101 Dothideomycetes genomes: a test case for predicting lifestyles and emergence of pathogens.</title>
        <authorList>
            <person name="Haridas S."/>
            <person name="Albert R."/>
            <person name="Binder M."/>
            <person name="Bloem J."/>
            <person name="Labutti K."/>
            <person name="Salamov A."/>
            <person name="Andreopoulos B."/>
            <person name="Baker S."/>
            <person name="Barry K."/>
            <person name="Bills G."/>
            <person name="Bluhm B."/>
            <person name="Cannon C."/>
            <person name="Castanera R."/>
            <person name="Culley D."/>
            <person name="Daum C."/>
            <person name="Ezra D."/>
            <person name="Gonzalez J."/>
            <person name="Henrissat B."/>
            <person name="Kuo A."/>
            <person name="Liang C."/>
            <person name="Lipzen A."/>
            <person name="Lutzoni F."/>
            <person name="Magnuson J."/>
            <person name="Mondo S."/>
            <person name="Nolan M."/>
            <person name="Ohm R."/>
            <person name="Pangilinan J."/>
            <person name="Park H.-J."/>
            <person name="Ramirez L."/>
            <person name="Alfaro M."/>
            <person name="Sun H."/>
            <person name="Tritt A."/>
            <person name="Yoshinaga Y."/>
            <person name="Zwiers L.-H."/>
            <person name="Turgeon B."/>
            <person name="Goodwin S."/>
            <person name="Spatafora J."/>
            <person name="Crous P."/>
            <person name="Grigoriev I."/>
        </authorList>
    </citation>
    <scope>NUCLEOTIDE SEQUENCE</scope>
    <source>
        <strain evidence="2">CBS 279.74</strain>
    </source>
</reference>
<proteinExistence type="predicted"/>
<accession>A0A6G1KCW1</accession>
<sequence length="167" mass="18662">MPLEAETVPGYRQDMSFGNTPICIIASVLHRRRGSSTQYPRDFEYSDVLIRPRVYRSGAALCGFERQTDACNKSWNNDNDDMTAPPARQRPASPMRGPTHVVRALAASDRPWLAFRNSTQEFPPVDIISSSSNKLHSSDIILPRKCRGSLMALIGQYIHPAVCGEEK</sequence>
<dbReference type="Proteomes" id="UP000799428">
    <property type="component" value="Unassembled WGS sequence"/>
</dbReference>
<feature type="region of interest" description="Disordered" evidence="1">
    <location>
        <begin position="73"/>
        <end position="97"/>
    </location>
</feature>
<keyword evidence="3" id="KW-1185">Reference proteome</keyword>
<protein>
    <submittedName>
        <fullName evidence="2">Uncharacterized protein</fullName>
    </submittedName>
</protein>
<name>A0A6G1KCW1_9PLEO</name>
<evidence type="ECO:0000313" key="2">
    <source>
        <dbReference type="EMBL" id="KAF2710312.1"/>
    </source>
</evidence>